<dbReference type="SUPFAM" id="SSF55729">
    <property type="entry name" value="Acyl-CoA N-acyltransferases (Nat)"/>
    <property type="match status" value="1"/>
</dbReference>
<name>D6Y8X6_THEBD</name>
<dbReference type="HOGENOM" id="CLU_1029791_0_0_11"/>
<evidence type="ECO:0000313" key="3">
    <source>
        <dbReference type="Proteomes" id="UP000006640"/>
    </source>
</evidence>
<dbReference type="eggNOG" id="COG0456">
    <property type="taxonomic scope" value="Bacteria"/>
</dbReference>
<evidence type="ECO:0000259" key="1">
    <source>
        <dbReference type="PROSITE" id="PS51186"/>
    </source>
</evidence>
<organism evidence="2 3">
    <name type="scientific">Thermobispora bispora (strain ATCC 19993 / DSM 43833 / CBS 139.67 / JCM 10125 / KCTC 9307 / NBRC 14880 / R51)</name>
    <dbReference type="NCBI Taxonomy" id="469371"/>
    <lineage>
        <taxon>Bacteria</taxon>
        <taxon>Bacillati</taxon>
        <taxon>Actinomycetota</taxon>
        <taxon>Actinomycetes</taxon>
        <taxon>Streptosporangiales</taxon>
        <taxon>Streptosporangiaceae</taxon>
        <taxon>Thermobispora</taxon>
    </lineage>
</organism>
<dbReference type="Gene3D" id="3.40.630.30">
    <property type="match status" value="1"/>
</dbReference>
<proteinExistence type="predicted"/>
<reference evidence="2 3" key="1">
    <citation type="submission" date="2010-01" db="EMBL/GenBank/DDBJ databases">
        <title>The complete genome of Thermobispora bispora DSM 43833.</title>
        <authorList>
            <consortium name="US DOE Joint Genome Institute (JGI-PGF)"/>
            <person name="Lucas S."/>
            <person name="Copeland A."/>
            <person name="Lapidus A."/>
            <person name="Glavina del Rio T."/>
            <person name="Dalin E."/>
            <person name="Tice H."/>
            <person name="Bruce D."/>
            <person name="Goodwin L."/>
            <person name="Pitluck S."/>
            <person name="Kyrpides N."/>
            <person name="Mavromatis K."/>
            <person name="Ivanova N."/>
            <person name="Mikhailova N."/>
            <person name="Chertkov O."/>
            <person name="Brettin T."/>
            <person name="Detter J.C."/>
            <person name="Han C."/>
            <person name="Larimer F."/>
            <person name="Land M."/>
            <person name="Hauser L."/>
            <person name="Markowitz V."/>
            <person name="Cheng J.-F."/>
            <person name="Hugenholtz P."/>
            <person name="Woyke T."/>
            <person name="Wu D."/>
            <person name="Jando M."/>
            <person name="Schneider S."/>
            <person name="Klenk H.-P."/>
            <person name="Eisen J.A."/>
        </authorList>
    </citation>
    <scope>NUCLEOTIDE SEQUENCE [LARGE SCALE GENOMIC DNA]</scope>
    <source>
        <strain evidence="3">ATCC 19993 / DSM 43833 / CBS 139.67 / JCM 10125 / KCTC 9307 / NBRC 14880 / R51</strain>
    </source>
</reference>
<dbReference type="EMBL" id="CP001874">
    <property type="protein sequence ID" value="ADG89938.1"/>
    <property type="molecule type" value="Genomic_DNA"/>
</dbReference>
<gene>
    <name evidence="2" type="ordered locus">Tbis_3248</name>
</gene>
<dbReference type="InterPro" id="IPR000182">
    <property type="entry name" value="GNAT_dom"/>
</dbReference>
<dbReference type="InterPro" id="IPR016181">
    <property type="entry name" value="Acyl_CoA_acyltransferase"/>
</dbReference>
<sequence>MKPIIRVAQRADLPAVRSGIGTHFDLFTLWPGSVDFLEAELAFGTIIVGEVGGAIAGFGGTLRRGRLTHLGDLFVLPAHQSSGLGRAILTRLLPPDAPKITFASRDHRALALYIRNGMRPACPLFYLYGPPGRPAGRAGAAWRWEGGLPEAAALDARVSGGARPECLAWYAGLPGVTARAGGSGYAFTRELGDTVVVGPAGGETPEDSVRAVLDAVAAHPHARLIKIVVPGVHPLLPALVEAGWRIGDVDTIMVSDGAGVPLDRYVPHPDLG</sequence>
<dbReference type="OrthoDB" id="3531165at2"/>
<dbReference type="RefSeq" id="WP_013133471.1">
    <property type="nucleotide sequence ID" value="NC_014165.1"/>
</dbReference>
<evidence type="ECO:0000313" key="2">
    <source>
        <dbReference type="EMBL" id="ADG89938.1"/>
    </source>
</evidence>
<dbReference type="GO" id="GO:0016747">
    <property type="term" value="F:acyltransferase activity, transferring groups other than amino-acyl groups"/>
    <property type="evidence" value="ECO:0007669"/>
    <property type="project" value="InterPro"/>
</dbReference>
<keyword evidence="2" id="KW-0808">Transferase</keyword>
<accession>D6Y8X6</accession>
<keyword evidence="3" id="KW-1185">Reference proteome</keyword>
<feature type="domain" description="N-acetyltransferase" evidence="1">
    <location>
        <begin position="3"/>
        <end position="149"/>
    </location>
</feature>
<dbReference type="Pfam" id="PF13508">
    <property type="entry name" value="Acetyltransf_7"/>
    <property type="match status" value="1"/>
</dbReference>
<dbReference type="CDD" id="cd04301">
    <property type="entry name" value="NAT_SF"/>
    <property type="match status" value="1"/>
</dbReference>
<dbReference type="KEGG" id="tbi:Tbis_3248"/>
<dbReference type="Proteomes" id="UP000006640">
    <property type="component" value="Chromosome"/>
</dbReference>
<protein>
    <submittedName>
        <fullName evidence="2">GCN5-related N-acetyltransferase</fullName>
    </submittedName>
</protein>
<dbReference type="PROSITE" id="PS51186">
    <property type="entry name" value="GNAT"/>
    <property type="match status" value="1"/>
</dbReference>
<dbReference type="STRING" id="469371.Tbis_3248"/>
<dbReference type="AlphaFoldDB" id="D6Y8X6"/>